<proteinExistence type="predicted"/>
<evidence type="ECO:0000313" key="2">
    <source>
        <dbReference type="EMBL" id="MFC3713199.1"/>
    </source>
</evidence>
<organism evidence="2 3">
    <name type="scientific">Sphingoaurantiacus capsulatus</name>
    <dbReference type="NCBI Taxonomy" id="1771310"/>
    <lineage>
        <taxon>Bacteria</taxon>
        <taxon>Pseudomonadati</taxon>
        <taxon>Pseudomonadota</taxon>
        <taxon>Alphaproteobacteria</taxon>
        <taxon>Sphingomonadales</taxon>
        <taxon>Sphingosinicellaceae</taxon>
        <taxon>Sphingoaurantiacus</taxon>
    </lineage>
</organism>
<evidence type="ECO:0000256" key="1">
    <source>
        <dbReference type="SAM" id="MobiDB-lite"/>
    </source>
</evidence>
<keyword evidence="3" id="KW-1185">Reference proteome</keyword>
<protein>
    <submittedName>
        <fullName evidence="2">Uncharacterized protein</fullName>
    </submittedName>
</protein>
<reference evidence="3" key="1">
    <citation type="journal article" date="2019" name="Int. J. Syst. Evol. Microbiol.">
        <title>The Global Catalogue of Microorganisms (GCM) 10K type strain sequencing project: providing services to taxonomists for standard genome sequencing and annotation.</title>
        <authorList>
            <consortium name="The Broad Institute Genomics Platform"/>
            <consortium name="The Broad Institute Genome Sequencing Center for Infectious Disease"/>
            <person name="Wu L."/>
            <person name="Ma J."/>
        </authorList>
    </citation>
    <scope>NUCLEOTIDE SEQUENCE [LARGE SCALE GENOMIC DNA]</scope>
    <source>
        <strain evidence="3">KCTC 42644</strain>
    </source>
</reference>
<gene>
    <name evidence="2" type="ORF">ACFOMD_11485</name>
</gene>
<feature type="region of interest" description="Disordered" evidence="1">
    <location>
        <begin position="1"/>
        <end position="49"/>
    </location>
</feature>
<sequence>MNRKRDAATPAMQSHDKPVDDTDMQASMTEAPETENIVEEGDPLGDNFA</sequence>
<name>A0ABV7XD51_9SPHN</name>
<accession>A0ABV7XD51</accession>
<dbReference type="RefSeq" id="WP_380861457.1">
    <property type="nucleotide sequence ID" value="NZ_JBHRXV010000010.1"/>
</dbReference>
<evidence type="ECO:0000313" key="3">
    <source>
        <dbReference type="Proteomes" id="UP001595615"/>
    </source>
</evidence>
<dbReference type="Proteomes" id="UP001595615">
    <property type="component" value="Unassembled WGS sequence"/>
</dbReference>
<dbReference type="EMBL" id="JBHRXV010000010">
    <property type="protein sequence ID" value="MFC3713199.1"/>
    <property type="molecule type" value="Genomic_DNA"/>
</dbReference>
<feature type="compositionally biased region" description="Acidic residues" evidence="1">
    <location>
        <begin position="32"/>
        <end position="43"/>
    </location>
</feature>
<comment type="caution">
    <text evidence="2">The sequence shown here is derived from an EMBL/GenBank/DDBJ whole genome shotgun (WGS) entry which is preliminary data.</text>
</comment>